<sequence length="1915" mass="213552">EIEVESHVLGAKVKLSDGTEGNVFTRTARNKDLQFVYSCHICGVPTLCGERMLQIHIAGRRHQARLSVSSLDAEQYRASLVMKPKRKIHENPASSAGDGMGALGTNDPQGMEGKPVAQLQSVLDGYRAGPLVGLEYIVELKHQGPGEGVSYNCLLCDTRGNNESGITTHLILPEHRLKFLEKHYATVMKVIAPYRSAPGADAKDSVFCRVVQTICEAIEDHHGRMAPSVYDADDFGRNRAKYVQGVKFGKHCDEQTGPKFVELIDKKVLQDLKATTAGGSGGSGGQRKYRNRNERRGSLDSISSLSSANSVMSISSSGDNDDESRLRKKSPLSRTAAQRALSKPPPSIPTPKELSQQAAHIAHERYKWEKFRCTVELMKAPLVQQLKEYEKNPEKHPLYSEEWKKFWNRRYKELQAEKKDPSKHNFKPEWIEYWTKRMKELHDEEVERKKLEIRTKMNLPAEEEERTDELREQYTLRVPPSRPKERKGVKRPPPVQTPPERVDYDEWAKNYYGPNKKVFVRTEFDDSSTPPTFITVCRLLTAFEEYLGSLGPKVIDLLAKGLALEKVKANSADDLLLNEDNSMFLETVKEKLKGHLMAGTIDPPKIASIKRAVQNIASLLHEASKREPAPKPAEEEVSRDSLAVSEISGVATPAAPSTSAVVPDKVTIAAQLAKALVAQGKSDFSTEELEQLINEMERKMTPEPNSKFRSSAMLENLSDSDLQTLLQTFKDLATDEQMHLITYLRKLERTEPDRVEKLRRYVDFETFNGPRGRGGGGGGTAGRRGPQFDHDLSDDDEDDDNQDSFRDLDDDAVGYDPFRANNDRGRSPAVNPLNRKATHLDPSPQGINQHAQSSSKQQLQRNNDPAGGVDQNKKKILVDSDDEDDYSYDDILRAASKNVTSQPPAKDADGESNSNHSQRANAVGAGAGGGSISNSSNTVPIPSLADTSNLVANLMESLQKSFSDAKNNSGSQDYSNPIMTIGSLGGGNALDGAGHSEGRGGGAVGTIPAMSSFGSNMNGAGAGPGGPFFQRQQQQQQQQMHPQGQVRPMMQQQPMGGGTFGQQAQMQQAFGGQQQFMYPGQQFGGNMNGQQQQQQQAAQFGYGNYETVDGMDEEVYDPAVHNALVDKIHALSGAHYIRGVTRTEPSAEVSEFGLSKRPEDAVRLTDLRKFIKKTKKHPTVVQHLSRLARQRPLNKPLEKIISEKLERKAGFVKVQHELSAWEPVVTATEIAPQTVFPLQYGNLDVLNEPPKKISEYRVKTKLMEAMEELDRKYGGDTEANGENSDDEEDGPDYAMTLEEMRQQQRERARQKIRESYRIAKGRRMNKIKSKTYHRLLKRDKLRQQMKEFEELREKDPEAALAQLDRIEKQRFEERATLRHKNTGTWAKNLQVRAKYNMDVRRELADQLAIGRELTARRLQEDASSSESDVELEVVTAERENPWTQQQPTGEYEQAANQQKSLASGYRKYWEERNRVQDAKNQLQQAETEEPAQEQEAEEECSDDEEESCEIEEFKKQLETNDTKKQKKKKKKQKVASTSNGWQVEDTGDGEASTEDDEDTDDEKGNLASVENLFDEAEQMMVGAIKGKLKRVRTKVAAVENSSKAAKPAPKQKQPRAKATESKLAFKKKPRLADADIELNESAGGAGKEEPAAPFVVAPLNGISALPTAAADINPKQVVQMKPKHLLTALPDAVATGELSGDEDADNGETGANRQRLTIAEAFEDDDIVADFVKEKQDERDKNLPQEIDNTLPGWGSWVGPGVKKKKRAQKVRKIFNPPTELPRRDDNKDQVIINEDGLVNEKLKKHLLNEVPFPFVTVKDFEASLRAPIGRTFIPESAHTAMIEPSVITKKGVVIEPMKKEMLLQDPNQVLRFGTKKANGATEKYREFADKYVNGKKISEKGSKESQRGEKGGQP</sequence>
<dbReference type="PANTHER" id="PTHR14150:SF12">
    <property type="entry name" value="U3 SMALL NUCLEOLAR RNA-ASSOCIATED PROTEIN 14 HOMOLOG A"/>
    <property type="match status" value="1"/>
</dbReference>
<dbReference type="GO" id="GO:0032040">
    <property type="term" value="C:small-subunit processome"/>
    <property type="evidence" value="ECO:0007669"/>
    <property type="project" value="InterPro"/>
</dbReference>
<feature type="compositionally biased region" description="Basic and acidic residues" evidence="5">
    <location>
        <begin position="1897"/>
        <end position="1915"/>
    </location>
</feature>
<evidence type="ECO:0000313" key="6">
    <source>
        <dbReference type="EnsemblMetazoa" id="AALB002636-PA"/>
    </source>
</evidence>
<evidence type="ECO:0000256" key="5">
    <source>
        <dbReference type="SAM" id="MobiDB-lite"/>
    </source>
</evidence>
<dbReference type="VEuPathDB" id="VectorBase:AALB017339"/>
<dbReference type="PANTHER" id="PTHR14150">
    <property type="entry name" value="U3 SMALL NUCLEOLAR RNA-ASSOCIATED PROTEIN 14"/>
    <property type="match status" value="1"/>
</dbReference>
<dbReference type="VEuPathDB" id="VectorBase:AALB20_037813"/>
<feature type="region of interest" description="Disordered" evidence="5">
    <location>
        <begin position="274"/>
        <end position="356"/>
    </location>
</feature>
<dbReference type="InterPro" id="IPR006709">
    <property type="entry name" value="SSU_processome_Utp14"/>
</dbReference>
<feature type="compositionally biased region" description="Polar residues" evidence="5">
    <location>
        <begin position="845"/>
        <end position="863"/>
    </location>
</feature>
<keyword evidence="4" id="KW-0539">Nucleus</keyword>
<feature type="region of interest" description="Disordered" evidence="5">
    <location>
        <begin position="479"/>
        <end position="501"/>
    </location>
</feature>
<evidence type="ECO:0000256" key="1">
    <source>
        <dbReference type="ARBA" id="ARBA00004604"/>
    </source>
</evidence>
<evidence type="ECO:0000256" key="3">
    <source>
        <dbReference type="ARBA" id="ARBA00022553"/>
    </source>
</evidence>
<dbReference type="Proteomes" id="UP000069272">
    <property type="component" value="Chromosome 2R"/>
</dbReference>
<feature type="compositionally biased region" description="Basic residues" evidence="5">
    <location>
        <begin position="1524"/>
        <end position="1533"/>
    </location>
</feature>
<organism evidence="6 7">
    <name type="scientific">Anopheles albimanus</name>
    <name type="common">New world malaria mosquito</name>
    <dbReference type="NCBI Taxonomy" id="7167"/>
    <lineage>
        <taxon>Eukaryota</taxon>
        <taxon>Metazoa</taxon>
        <taxon>Ecdysozoa</taxon>
        <taxon>Arthropoda</taxon>
        <taxon>Hexapoda</taxon>
        <taxon>Insecta</taxon>
        <taxon>Pterygota</taxon>
        <taxon>Neoptera</taxon>
        <taxon>Endopterygota</taxon>
        <taxon>Diptera</taxon>
        <taxon>Nematocera</taxon>
        <taxon>Culicoidea</taxon>
        <taxon>Culicidae</taxon>
        <taxon>Anophelinae</taxon>
        <taxon>Anopheles</taxon>
    </lineage>
</organism>
<comment type="subcellular location">
    <subcellularLocation>
        <location evidence="1">Nucleus</location>
        <location evidence="1">Nucleolus</location>
    </subcellularLocation>
</comment>
<reference evidence="6 7" key="1">
    <citation type="journal article" date="2017" name="G3 (Bethesda)">
        <title>The Physical Genome Mapping of Anopheles albimanus Corrected Scaffold Misassemblies and Identified Interarm Rearrangements in Genus Anopheles.</title>
        <authorList>
            <person name="Artemov G.N."/>
            <person name="Peery A.N."/>
            <person name="Jiang X."/>
            <person name="Tu Z."/>
            <person name="Stegniy V.N."/>
            <person name="Sharakhova M.V."/>
            <person name="Sharakhov I.V."/>
        </authorList>
    </citation>
    <scope>NUCLEOTIDE SEQUENCE [LARGE SCALE GENOMIC DNA]</scope>
    <source>
        <strain evidence="6 7">ALBI9_A</strain>
    </source>
</reference>
<dbReference type="VEuPathDB" id="VectorBase:AALB017338"/>
<evidence type="ECO:0000256" key="2">
    <source>
        <dbReference type="ARBA" id="ARBA00007774"/>
    </source>
</evidence>
<feature type="region of interest" description="Disordered" evidence="5">
    <location>
        <begin position="1417"/>
        <end position="1464"/>
    </location>
</feature>
<keyword evidence="7" id="KW-1185">Reference proteome</keyword>
<feature type="compositionally biased region" description="Acidic residues" evidence="5">
    <location>
        <begin position="1486"/>
        <end position="1510"/>
    </location>
</feature>
<feature type="compositionally biased region" description="Acidic residues" evidence="5">
    <location>
        <begin position="792"/>
        <end position="813"/>
    </location>
</feature>
<keyword evidence="3" id="KW-0597">Phosphoprotein</keyword>
<feature type="region of interest" description="Disordered" evidence="5">
    <location>
        <begin position="1476"/>
        <end position="1573"/>
    </location>
</feature>
<evidence type="ECO:0000313" key="7">
    <source>
        <dbReference type="Proteomes" id="UP000069272"/>
    </source>
</evidence>
<protein>
    <submittedName>
        <fullName evidence="6">Uncharacterized protein</fullName>
    </submittedName>
</protein>
<reference evidence="6" key="2">
    <citation type="submission" date="2022-08" db="UniProtKB">
        <authorList>
            <consortium name="EnsemblMetazoa"/>
        </authorList>
    </citation>
    <scope>IDENTIFICATION</scope>
    <source>
        <strain evidence="6">STECLA/ALBI9_A</strain>
    </source>
</reference>
<feature type="compositionally biased region" description="Acidic residues" evidence="5">
    <location>
        <begin position="1545"/>
        <end position="1561"/>
    </location>
</feature>
<dbReference type="Pfam" id="PF04615">
    <property type="entry name" value="Utp14"/>
    <property type="match status" value="1"/>
</dbReference>
<dbReference type="STRING" id="7167.A0A182F812"/>
<name>A0A182F812_ANOAL</name>
<feature type="region of interest" description="Disordered" evidence="5">
    <location>
        <begin position="766"/>
        <end position="882"/>
    </location>
</feature>
<dbReference type="VEuPathDB" id="VectorBase:AALB20_030446"/>
<proteinExistence type="inferred from homology"/>
<accession>A0A182F812</accession>
<dbReference type="GO" id="GO:0006364">
    <property type="term" value="P:rRNA processing"/>
    <property type="evidence" value="ECO:0007669"/>
    <property type="project" value="InterPro"/>
</dbReference>
<comment type="similarity">
    <text evidence="2">Belongs to the UTP14 family.</text>
</comment>
<feature type="region of interest" description="Disordered" evidence="5">
    <location>
        <begin position="1896"/>
        <end position="1915"/>
    </location>
</feature>
<feature type="compositionally biased region" description="Low complexity" evidence="5">
    <location>
        <begin position="299"/>
        <end position="317"/>
    </location>
</feature>
<feature type="compositionally biased region" description="Polar residues" evidence="5">
    <location>
        <begin position="1441"/>
        <end position="1461"/>
    </location>
</feature>
<feature type="region of interest" description="Disordered" evidence="5">
    <location>
        <begin position="1271"/>
        <end position="1291"/>
    </location>
</feature>
<dbReference type="EnsemblMetazoa" id="AALB002636-RA">
    <property type="protein sequence ID" value="AALB002636-PA"/>
    <property type="gene ID" value="AALB002636"/>
</dbReference>
<feature type="region of interest" description="Disordered" evidence="5">
    <location>
        <begin position="895"/>
        <end position="935"/>
    </location>
</feature>
<feature type="region of interest" description="Disordered" evidence="5">
    <location>
        <begin position="1597"/>
        <end position="1649"/>
    </location>
</feature>
<feature type="region of interest" description="Disordered" evidence="5">
    <location>
        <begin position="1735"/>
        <end position="1761"/>
    </location>
</feature>
<feature type="compositionally biased region" description="Basic and acidic residues" evidence="5">
    <location>
        <begin position="1511"/>
        <end position="1523"/>
    </location>
</feature>
<evidence type="ECO:0000256" key="4">
    <source>
        <dbReference type="ARBA" id="ARBA00023242"/>
    </source>
</evidence>
<feature type="compositionally biased region" description="Gly residues" evidence="5">
    <location>
        <begin position="771"/>
        <end position="782"/>
    </location>
</feature>